<accession>A0A9X9NZ11</accession>
<sequence>MSKTYFGITRAKGTNTIVGVVANPALTGSRAATPEEVQEILSTIKPGATESLSDALRDGTYPNTVVVWDKRAAARAAIGELESFESPHFDYGVGEFGDKVRSVQPVLGWRIKYDGDYTSYYNSIEDGATVRIDGDEENNDESNLLFPTRAAAREVLDTIGDKRSKGNPSGYFIEAVYADA</sequence>
<dbReference type="EMBL" id="ON932083">
    <property type="protein sequence ID" value="UYA98947.1"/>
    <property type="molecule type" value="Genomic_DNA"/>
</dbReference>
<reference evidence="1 2" key="1">
    <citation type="submission" date="2022-07" db="EMBL/GenBank/DDBJ databases">
        <title>Comparative analysis of new lytic phages for the biological control of phytopathogenic Xanthomonas spp.</title>
        <authorList>
            <person name="Domingo-Calap M.L."/>
            <person name="Bernabeu-Gimeno M."/>
            <person name="Aure C.M."/>
            <person name="Marco-Noales E."/>
            <person name="Domingo-Calap P."/>
        </authorList>
    </citation>
    <scope>NUCLEOTIDE SEQUENCE [LARGE SCALE GENOMIC DNA]</scope>
</reference>
<organism evidence="1 2">
    <name type="scientific">Xanthomonas phage vB_Xar_IVIA-DoCa9</name>
    <dbReference type="NCBI Taxonomy" id="2975536"/>
    <lineage>
        <taxon>Viruses</taxon>
        <taxon>Duplodnaviria</taxon>
        <taxon>Heunggongvirae</taxon>
        <taxon>Uroviricota</taxon>
        <taxon>Caudoviricetes</taxon>
        <taxon>Autographivirales</taxon>
        <taxon>Autonotataviridae</taxon>
        <taxon>Gujervirinae</taxon>
        <taxon>Pradovirus</taxon>
        <taxon>Pradovirus IVIADoCa9</taxon>
    </lineage>
</organism>
<gene>
    <name evidence="1" type="ORF">IVIADoCa9_11</name>
</gene>
<keyword evidence="2" id="KW-1185">Reference proteome</keyword>
<proteinExistence type="predicted"/>
<protein>
    <submittedName>
        <fullName evidence="1">Uncharacterized protein</fullName>
    </submittedName>
</protein>
<evidence type="ECO:0000313" key="2">
    <source>
        <dbReference type="Proteomes" id="UP001164586"/>
    </source>
</evidence>
<evidence type="ECO:0000313" key="1">
    <source>
        <dbReference type="EMBL" id="UYA98947.1"/>
    </source>
</evidence>
<dbReference type="Proteomes" id="UP001164586">
    <property type="component" value="Segment"/>
</dbReference>
<name>A0A9X9NZ11_9CAUD</name>